<dbReference type="RefSeq" id="WP_320686178.1">
    <property type="nucleotide sequence ID" value="NZ_JAXBLV010000110.1"/>
</dbReference>
<feature type="transmembrane region" description="Helical" evidence="3">
    <location>
        <begin position="117"/>
        <end position="138"/>
    </location>
</feature>
<evidence type="ECO:0000256" key="1">
    <source>
        <dbReference type="ARBA" id="ARBA00022448"/>
    </source>
</evidence>
<organism evidence="4 5">
    <name type="scientific">Gemmata algarum</name>
    <dbReference type="NCBI Taxonomy" id="2975278"/>
    <lineage>
        <taxon>Bacteria</taxon>
        <taxon>Pseudomonadati</taxon>
        <taxon>Planctomycetota</taxon>
        <taxon>Planctomycetia</taxon>
        <taxon>Gemmatales</taxon>
        <taxon>Gemmataceae</taxon>
        <taxon>Gemmata</taxon>
    </lineage>
</organism>
<evidence type="ECO:0000313" key="4">
    <source>
        <dbReference type="EMBL" id="MDY3559414.1"/>
    </source>
</evidence>
<dbReference type="Proteomes" id="UP001272242">
    <property type="component" value="Unassembled WGS sequence"/>
</dbReference>
<feature type="transmembrane region" description="Helical" evidence="3">
    <location>
        <begin position="363"/>
        <end position="387"/>
    </location>
</feature>
<feature type="region of interest" description="Disordered" evidence="2">
    <location>
        <begin position="1"/>
        <end position="46"/>
    </location>
</feature>
<comment type="caution">
    <text evidence="4">The sequence shown here is derived from an EMBL/GenBank/DDBJ whole genome shotgun (WGS) entry which is preliminary data.</text>
</comment>
<feature type="transmembrane region" description="Helical" evidence="3">
    <location>
        <begin position="443"/>
        <end position="467"/>
    </location>
</feature>
<keyword evidence="3" id="KW-0472">Membrane</keyword>
<dbReference type="PANTHER" id="PTHR43298:SF2">
    <property type="entry name" value="FMN_FAD EXPORTER YEEO-RELATED"/>
    <property type="match status" value="1"/>
</dbReference>
<keyword evidence="1" id="KW-0813">Transport</keyword>
<feature type="transmembrane region" description="Helical" evidence="3">
    <location>
        <begin position="507"/>
        <end position="528"/>
    </location>
</feature>
<evidence type="ECO:0000256" key="3">
    <source>
        <dbReference type="SAM" id="Phobius"/>
    </source>
</evidence>
<feature type="transmembrane region" description="Helical" evidence="3">
    <location>
        <begin position="150"/>
        <end position="174"/>
    </location>
</feature>
<accession>A0ABU5EWT4</accession>
<feature type="transmembrane region" description="Helical" evidence="3">
    <location>
        <begin position="321"/>
        <end position="343"/>
    </location>
</feature>
<evidence type="ECO:0000256" key="2">
    <source>
        <dbReference type="SAM" id="MobiDB-lite"/>
    </source>
</evidence>
<feature type="transmembrane region" description="Helical" evidence="3">
    <location>
        <begin position="194"/>
        <end position="216"/>
    </location>
</feature>
<dbReference type="EMBL" id="JAXBLV010000110">
    <property type="protein sequence ID" value="MDY3559414.1"/>
    <property type="molecule type" value="Genomic_DNA"/>
</dbReference>
<dbReference type="Pfam" id="PF01554">
    <property type="entry name" value="MatE"/>
    <property type="match status" value="2"/>
</dbReference>
<proteinExistence type="predicted"/>
<keyword evidence="5" id="KW-1185">Reference proteome</keyword>
<feature type="transmembrane region" description="Helical" evidence="3">
    <location>
        <begin position="408"/>
        <end position="431"/>
    </location>
</feature>
<reference evidence="5" key="1">
    <citation type="journal article" date="2023" name="Mar. Drugs">
        <title>Gemmata algarum, a Novel Planctomycete Isolated from an Algal Mat, Displays Antimicrobial Activity.</title>
        <authorList>
            <person name="Kumar G."/>
            <person name="Kallscheuer N."/>
            <person name="Kashif M."/>
            <person name="Ahamad S."/>
            <person name="Jagadeeshwari U."/>
            <person name="Pannikurungottu S."/>
            <person name="Haufschild T."/>
            <person name="Kabuu M."/>
            <person name="Sasikala C."/>
            <person name="Jogler C."/>
            <person name="Ramana C."/>
        </authorList>
    </citation>
    <scope>NUCLEOTIDE SEQUENCE [LARGE SCALE GENOMIC DNA]</scope>
    <source>
        <strain evidence="5">JC673</strain>
    </source>
</reference>
<feature type="transmembrane region" description="Helical" evidence="3">
    <location>
        <begin position="479"/>
        <end position="501"/>
    </location>
</feature>
<keyword evidence="3" id="KW-1133">Transmembrane helix</keyword>
<dbReference type="NCBIfam" id="TIGR00797">
    <property type="entry name" value="matE"/>
    <property type="match status" value="1"/>
</dbReference>
<feature type="transmembrane region" description="Helical" evidence="3">
    <location>
        <begin position="281"/>
        <end position="301"/>
    </location>
</feature>
<feature type="transmembrane region" description="Helical" evidence="3">
    <location>
        <begin position="223"/>
        <end position="246"/>
    </location>
</feature>
<protein>
    <submittedName>
        <fullName evidence="4">MATE family efflux transporter</fullName>
    </submittedName>
</protein>
<dbReference type="InterPro" id="IPR050222">
    <property type="entry name" value="MATE_MdtK"/>
</dbReference>
<dbReference type="PANTHER" id="PTHR43298">
    <property type="entry name" value="MULTIDRUG RESISTANCE PROTEIN NORM-RELATED"/>
    <property type="match status" value="1"/>
</dbReference>
<sequence length="545" mass="58241">MGIDPVEPALSPTVGPKPAARPAVEIDPTAAPDPDPGVPAGPYSEPAGAAEAVGAAVAETHAPHPPSTDVPGGSRELLKLALPLIVSQSFMTVQVFVDTVLLSWHDPREMAASFPAVMWYWLFFGLLQVTAGYTSTFVAQYTGAKRPHRVGAAVWQGIHFAVVAGVLFLVVVPAAPHLIAVGGHTPEIQRLETIYLRCLAFAALPMLVMGAINGFFSGRGQTWTVLGIEAAGTAVNIVLALVLIFGEQGVTKVVHLTPDGEPIKLHLPGIPGTPEMGIEGAGWATVAGSWAAALFALALMLRKKYRDEFGTFSGWKPERELFRRLMVYGGPAGMQVFLDVLVFNAFTQLVGRLGDAALGATTLAIRLNMIAFLPMMGMGQAICIMVGQRLGGDRPDLAEKSTYTGLKWTFGYMSLIALAYVTIPTVLLSVFEGDKEPEQFAAIAALVPNLLLCVAVFSVADAINVSFAFALRGAGDTKYVTALTFALAWPLMVIPTAVVVFNGGNLYWCWVFATLHIIGMSVCFWFRFRGGKWKSMRVIEPGLSE</sequence>
<dbReference type="CDD" id="cd13133">
    <property type="entry name" value="MATE_like_7"/>
    <property type="match status" value="1"/>
</dbReference>
<evidence type="ECO:0000313" key="5">
    <source>
        <dbReference type="Proteomes" id="UP001272242"/>
    </source>
</evidence>
<name>A0ABU5EWT4_9BACT</name>
<keyword evidence="3" id="KW-0812">Transmembrane</keyword>
<dbReference type="InterPro" id="IPR002528">
    <property type="entry name" value="MATE_fam"/>
</dbReference>
<gene>
    <name evidence="4" type="ORF">R5W23_000406</name>
</gene>